<dbReference type="InterPro" id="IPR050228">
    <property type="entry name" value="Carboxylesterase_BioH"/>
</dbReference>
<protein>
    <submittedName>
        <fullName evidence="2">Alpha/beta fold hydrolase</fullName>
    </submittedName>
</protein>
<evidence type="ECO:0000313" key="2">
    <source>
        <dbReference type="EMBL" id="UJF33882.1"/>
    </source>
</evidence>
<dbReference type="GO" id="GO:0016787">
    <property type="term" value="F:hydrolase activity"/>
    <property type="evidence" value="ECO:0007669"/>
    <property type="project" value="UniProtKB-KW"/>
</dbReference>
<feature type="domain" description="AB hydrolase-1" evidence="1">
    <location>
        <begin position="41"/>
        <end position="241"/>
    </location>
</feature>
<keyword evidence="2" id="KW-0378">Hydrolase</keyword>
<reference evidence="2 3" key="1">
    <citation type="journal article" date="2024" name="Int. J. Syst. Evol. Microbiol.">
        <title>Paenibacillus hexagrammi sp. nov., a novel bacterium isolated from the gut content of Hexagrammos agrammus.</title>
        <authorList>
            <person name="Jung H.K."/>
            <person name="Kim D.G."/>
            <person name="Zin H."/>
            <person name="Park J."/>
            <person name="Jung H."/>
            <person name="Kim Y.O."/>
            <person name="Kong H.J."/>
            <person name="Kim J.W."/>
            <person name="Kim Y.S."/>
        </authorList>
    </citation>
    <scope>NUCLEOTIDE SEQUENCE [LARGE SCALE GENOMIC DNA]</scope>
    <source>
        <strain evidence="2 3">YPD9-1</strain>
    </source>
</reference>
<name>A0ABY3SLQ6_9BACL</name>
<evidence type="ECO:0000259" key="1">
    <source>
        <dbReference type="Pfam" id="PF12697"/>
    </source>
</evidence>
<dbReference type="Proteomes" id="UP001649230">
    <property type="component" value="Chromosome"/>
</dbReference>
<sequence>MKDYTKDLPAHVEKHMGENDLFVEIFEGLDRQDVIEPRPPLLFVHGAYTGSWMWSRYMPHFIREGWSCHVMNLRSHYKSRSLDLTKVTFEDYLEDVKEVIKACGAPPILIGFSMGGILGQKLAETVELAGLVLVDSVISREVFDRVPYKELERMLPNLILPAPEREEHLSIDETADDIAFQKKYLSMESWKAVHAFAYTHDSKGIAVDSSLITCPCLVVKAVNCEEDDLRGQVSAELLRAAYTGIWNTTHTGVLVGQRYTEAVDAILEWMKRF</sequence>
<dbReference type="PANTHER" id="PTHR43194">
    <property type="entry name" value="HYDROLASE ALPHA/BETA FOLD FAMILY"/>
    <property type="match status" value="1"/>
</dbReference>
<dbReference type="SUPFAM" id="SSF53474">
    <property type="entry name" value="alpha/beta-Hydrolases"/>
    <property type="match status" value="1"/>
</dbReference>
<dbReference type="RefSeq" id="WP_235120273.1">
    <property type="nucleotide sequence ID" value="NZ_CP090978.1"/>
</dbReference>
<dbReference type="EMBL" id="CP090978">
    <property type="protein sequence ID" value="UJF33882.1"/>
    <property type="molecule type" value="Genomic_DNA"/>
</dbReference>
<organism evidence="2 3">
    <name type="scientific">Paenibacillus hexagrammi</name>
    <dbReference type="NCBI Taxonomy" id="2908839"/>
    <lineage>
        <taxon>Bacteria</taxon>
        <taxon>Bacillati</taxon>
        <taxon>Bacillota</taxon>
        <taxon>Bacilli</taxon>
        <taxon>Bacillales</taxon>
        <taxon>Paenibacillaceae</taxon>
        <taxon>Paenibacillus</taxon>
    </lineage>
</organism>
<dbReference type="Pfam" id="PF12697">
    <property type="entry name" value="Abhydrolase_6"/>
    <property type="match status" value="1"/>
</dbReference>
<proteinExistence type="predicted"/>
<dbReference type="Gene3D" id="3.40.50.1820">
    <property type="entry name" value="alpha/beta hydrolase"/>
    <property type="match status" value="1"/>
</dbReference>
<accession>A0ABY3SLQ6</accession>
<keyword evidence="3" id="KW-1185">Reference proteome</keyword>
<evidence type="ECO:0000313" key="3">
    <source>
        <dbReference type="Proteomes" id="UP001649230"/>
    </source>
</evidence>
<dbReference type="InterPro" id="IPR029058">
    <property type="entry name" value="AB_hydrolase_fold"/>
</dbReference>
<dbReference type="InterPro" id="IPR000073">
    <property type="entry name" value="AB_hydrolase_1"/>
</dbReference>
<dbReference type="PANTHER" id="PTHR43194:SF2">
    <property type="entry name" value="PEROXISOMAL MEMBRANE PROTEIN LPX1"/>
    <property type="match status" value="1"/>
</dbReference>
<gene>
    <name evidence="2" type="ORF">L0M14_01070</name>
</gene>